<name>A0AAV5N5R6_9GAMM</name>
<dbReference type="EMBL" id="BRLH01000005">
    <property type="protein sequence ID" value="GKX56309.1"/>
    <property type="molecule type" value="Genomic_DNA"/>
</dbReference>
<dbReference type="Proteomes" id="UP001058124">
    <property type="component" value="Unassembled WGS sequence"/>
</dbReference>
<accession>A0AAV5N5R6</accession>
<keyword evidence="1" id="KW-1133">Transmembrane helix</keyword>
<keyword evidence="3" id="KW-1185">Reference proteome</keyword>
<organism evidence="2 3">
    <name type="scientific">Leminorella grimontii</name>
    <dbReference type="NCBI Taxonomy" id="82981"/>
    <lineage>
        <taxon>Bacteria</taxon>
        <taxon>Pseudomonadati</taxon>
        <taxon>Pseudomonadota</taxon>
        <taxon>Gammaproteobacteria</taxon>
        <taxon>Enterobacterales</taxon>
        <taxon>Budviciaceae</taxon>
        <taxon>Leminorella</taxon>
    </lineage>
</organism>
<dbReference type="RefSeq" id="WP_027274655.1">
    <property type="nucleotide sequence ID" value="NZ_BRLH01000005.1"/>
</dbReference>
<keyword evidence="1" id="KW-0472">Membrane</keyword>
<reference evidence="2" key="1">
    <citation type="submission" date="2022-06" db="EMBL/GenBank/DDBJ databases">
        <title>Draft genome sequences of Leminorella grimontii str. JCM5902.</title>
        <authorList>
            <person name="Wakabayashi Y."/>
            <person name="Kojima K."/>
        </authorList>
    </citation>
    <scope>NUCLEOTIDE SEQUENCE</scope>
    <source>
        <strain evidence="2">JCM 5902</strain>
    </source>
</reference>
<comment type="caution">
    <text evidence="2">The sequence shown here is derived from an EMBL/GenBank/DDBJ whole genome shotgun (WGS) entry which is preliminary data.</text>
</comment>
<dbReference type="AlphaFoldDB" id="A0AAV5N5R6"/>
<keyword evidence="1" id="KW-0812">Transmembrane</keyword>
<evidence type="ECO:0000313" key="2">
    <source>
        <dbReference type="EMBL" id="GKX56309.1"/>
    </source>
</evidence>
<proteinExistence type="predicted"/>
<evidence type="ECO:0000313" key="3">
    <source>
        <dbReference type="Proteomes" id="UP001058124"/>
    </source>
</evidence>
<feature type="transmembrane region" description="Helical" evidence="1">
    <location>
        <begin position="60"/>
        <end position="84"/>
    </location>
</feature>
<evidence type="ECO:0000256" key="1">
    <source>
        <dbReference type="SAM" id="Phobius"/>
    </source>
</evidence>
<gene>
    <name evidence="2" type="ORF">SOASR030_24210</name>
</gene>
<sequence length="94" mass="10698">MMRKPRFRLYHLILLIAVLSIMVLLVARFASPHMHADIYHPQNVDAPEELWDPLYSSMKFGLQYLLIALIAVGTMVSALLFFVFRDDGSSSISS</sequence>
<protein>
    <submittedName>
        <fullName evidence="2">Uncharacterized protein</fullName>
    </submittedName>
</protein>